<keyword evidence="3" id="KW-0997">Cell inner membrane</keyword>
<proteinExistence type="inferred from homology"/>
<evidence type="ECO:0000256" key="4">
    <source>
        <dbReference type="ARBA" id="ARBA00022692"/>
    </source>
</evidence>
<feature type="domain" description="ABC transmembrane type-1" evidence="8">
    <location>
        <begin position="50"/>
        <end position="231"/>
    </location>
</feature>
<gene>
    <name evidence="9" type="ORF">E4Z61_02085</name>
</gene>
<feature type="transmembrane region" description="Helical" evidence="7">
    <location>
        <begin position="86"/>
        <end position="111"/>
    </location>
</feature>
<evidence type="ECO:0000259" key="8">
    <source>
        <dbReference type="PROSITE" id="PS50928"/>
    </source>
</evidence>
<dbReference type="Gene3D" id="1.10.3720.10">
    <property type="entry name" value="MetI-like"/>
    <property type="match status" value="1"/>
</dbReference>
<dbReference type="Pfam" id="PF00528">
    <property type="entry name" value="BPD_transp_1"/>
    <property type="match status" value="1"/>
</dbReference>
<dbReference type="InterPro" id="IPR051204">
    <property type="entry name" value="ABC_transp_perm/SBD"/>
</dbReference>
<reference evidence="9 10" key="1">
    <citation type="submission" date="2019-03" db="EMBL/GenBank/DDBJ databases">
        <title>Complete genome sequence of Citrobacter sp. SNU WT2 isolated from diseased rainbow trout.</title>
        <authorList>
            <person name="Oh W.T."/>
            <person name="Park S.C."/>
        </authorList>
    </citation>
    <scope>NUCLEOTIDE SEQUENCE [LARGE SCALE GENOMIC DNA]</scope>
    <source>
        <strain evidence="9 10">SNU WT2</strain>
    </source>
</reference>
<dbReference type="Proteomes" id="UP000296284">
    <property type="component" value="Chromosome"/>
</dbReference>
<keyword evidence="6 7" id="KW-0472">Membrane</keyword>
<dbReference type="SUPFAM" id="SSF161098">
    <property type="entry name" value="MetI-like"/>
    <property type="match status" value="1"/>
</dbReference>
<keyword evidence="10" id="KW-1185">Reference proteome</keyword>
<keyword evidence="3" id="KW-1003">Cell membrane</keyword>
<evidence type="ECO:0000313" key="10">
    <source>
        <dbReference type="Proteomes" id="UP000296284"/>
    </source>
</evidence>
<sequence length="243" mass="25426">MKYLFDPLLWLVICFLLLLAGLPHSQVLFSAWFPQLPRPVYQQESFLALALAHFSLVGISSLVAVIVGMGAGIAVTRSWGTEFRPLVETIAAVGQTFPPVAVLAIAVPVMGFGPEPAIIALILYGVLPILQATLAGLGGVSTGVLDIANGMGMSDGQRLRKVELPLAAPVIVAGIRTSVIINIGTATIASTVGANTLGTPIIIGLSGFNTAYVIQGALLVALAAIIVDRGFERLAQRLTRHVK</sequence>
<keyword evidence="5 7" id="KW-1133">Transmembrane helix</keyword>
<comment type="subcellular location">
    <subcellularLocation>
        <location evidence="1">Cell inner membrane</location>
        <topology evidence="1">Multi-pass membrane protein</topology>
    </subcellularLocation>
    <subcellularLocation>
        <location evidence="7">Cell membrane</location>
        <topology evidence="7">Multi-pass membrane protein</topology>
    </subcellularLocation>
</comment>
<dbReference type="PROSITE" id="PS50928">
    <property type="entry name" value="ABC_TM1"/>
    <property type="match status" value="1"/>
</dbReference>
<feature type="transmembrane region" description="Helical" evidence="7">
    <location>
        <begin position="166"/>
        <end position="189"/>
    </location>
</feature>
<organism evidence="9 10">
    <name type="scientific">Citrobacter tructae</name>
    <dbReference type="NCBI Taxonomy" id="2562449"/>
    <lineage>
        <taxon>Bacteria</taxon>
        <taxon>Pseudomonadati</taxon>
        <taxon>Pseudomonadota</taxon>
        <taxon>Gammaproteobacteria</taxon>
        <taxon>Enterobacterales</taxon>
        <taxon>Enterobacteriaceae</taxon>
        <taxon>Citrobacter</taxon>
    </lineage>
</organism>
<protein>
    <submittedName>
        <fullName evidence="9">ABC transporter permease</fullName>
    </submittedName>
</protein>
<feature type="transmembrane region" description="Helical" evidence="7">
    <location>
        <begin position="201"/>
        <end position="227"/>
    </location>
</feature>
<keyword evidence="4 7" id="KW-0812">Transmembrane</keyword>
<dbReference type="EMBL" id="CP038469">
    <property type="protein sequence ID" value="QBX79215.1"/>
    <property type="molecule type" value="Genomic_DNA"/>
</dbReference>
<evidence type="ECO:0000256" key="7">
    <source>
        <dbReference type="RuleBase" id="RU363032"/>
    </source>
</evidence>
<dbReference type="InterPro" id="IPR035906">
    <property type="entry name" value="MetI-like_sf"/>
</dbReference>
<name>A0ABX5T2A2_9ENTR</name>
<evidence type="ECO:0000256" key="5">
    <source>
        <dbReference type="ARBA" id="ARBA00022989"/>
    </source>
</evidence>
<feature type="transmembrane region" description="Helical" evidence="7">
    <location>
        <begin position="117"/>
        <end position="145"/>
    </location>
</feature>
<keyword evidence="2 7" id="KW-0813">Transport</keyword>
<dbReference type="RefSeq" id="WP_135321314.1">
    <property type="nucleotide sequence ID" value="NZ_CP038469.1"/>
</dbReference>
<evidence type="ECO:0000256" key="3">
    <source>
        <dbReference type="ARBA" id="ARBA00022519"/>
    </source>
</evidence>
<evidence type="ECO:0000256" key="2">
    <source>
        <dbReference type="ARBA" id="ARBA00022448"/>
    </source>
</evidence>
<evidence type="ECO:0000313" key="9">
    <source>
        <dbReference type="EMBL" id="QBX79215.1"/>
    </source>
</evidence>
<dbReference type="InterPro" id="IPR000515">
    <property type="entry name" value="MetI-like"/>
</dbReference>
<dbReference type="CDD" id="cd06261">
    <property type="entry name" value="TM_PBP2"/>
    <property type="match status" value="1"/>
</dbReference>
<evidence type="ECO:0000256" key="1">
    <source>
        <dbReference type="ARBA" id="ARBA00004429"/>
    </source>
</evidence>
<dbReference type="PANTHER" id="PTHR30177">
    <property type="entry name" value="GLYCINE BETAINE/L-PROLINE TRANSPORT SYSTEM PERMEASE PROTEIN PROW"/>
    <property type="match status" value="1"/>
</dbReference>
<feature type="transmembrane region" description="Helical" evidence="7">
    <location>
        <begin position="46"/>
        <end position="74"/>
    </location>
</feature>
<comment type="similarity">
    <text evidence="7">Belongs to the binding-protein-dependent transport system permease family.</text>
</comment>
<evidence type="ECO:0000256" key="6">
    <source>
        <dbReference type="ARBA" id="ARBA00023136"/>
    </source>
</evidence>
<dbReference type="PANTHER" id="PTHR30177:SF32">
    <property type="entry name" value="GLYCINE BETAINE UPTAKE SYSTEM PERMEASE PROTEIN YEHW"/>
    <property type="match status" value="1"/>
</dbReference>
<accession>A0ABX5T2A2</accession>